<dbReference type="GO" id="GO:0003712">
    <property type="term" value="F:transcription coregulator activity"/>
    <property type="evidence" value="ECO:0007669"/>
    <property type="project" value="InterPro"/>
</dbReference>
<comment type="similarity">
    <text evidence="2 6">Belongs to the Mediator complex subunit 6 family.</text>
</comment>
<name>A0A8S1DXR9_9INSE</name>
<evidence type="ECO:0000256" key="7">
    <source>
        <dbReference type="SAM" id="MobiDB-lite"/>
    </source>
</evidence>
<evidence type="ECO:0000313" key="8">
    <source>
        <dbReference type="EMBL" id="CAB3385832.1"/>
    </source>
</evidence>
<gene>
    <name evidence="6" type="primary">MED6</name>
    <name evidence="8" type="ORF">CLODIP_2_CD01305</name>
</gene>
<dbReference type="PANTHER" id="PTHR13104">
    <property type="entry name" value="MED-6-RELATED"/>
    <property type="match status" value="1"/>
</dbReference>
<dbReference type="InterPro" id="IPR038566">
    <property type="entry name" value="Mediator_Med6_sf"/>
</dbReference>
<keyword evidence="6" id="KW-0010">Activator</keyword>
<dbReference type="EMBL" id="CADEPI010000435">
    <property type="protein sequence ID" value="CAB3385832.1"/>
    <property type="molecule type" value="Genomic_DNA"/>
</dbReference>
<comment type="subunit">
    <text evidence="6">Component of the Mediator complex.</text>
</comment>
<organism evidence="8 9">
    <name type="scientific">Cloeon dipterum</name>
    <dbReference type="NCBI Taxonomy" id="197152"/>
    <lineage>
        <taxon>Eukaryota</taxon>
        <taxon>Metazoa</taxon>
        <taxon>Ecdysozoa</taxon>
        <taxon>Arthropoda</taxon>
        <taxon>Hexapoda</taxon>
        <taxon>Insecta</taxon>
        <taxon>Pterygota</taxon>
        <taxon>Palaeoptera</taxon>
        <taxon>Ephemeroptera</taxon>
        <taxon>Pisciforma</taxon>
        <taxon>Baetidae</taxon>
        <taxon>Cloeon</taxon>
    </lineage>
</organism>
<keyword evidence="4 6" id="KW-0804">Transcription</keyword>
<evidence type="ECO:0000256" key="3">
    <source>
        <dbReference type="ARBA" id="ARBA00023015"/>
    </source>
</evidence>
<dbReference type="Pfam" id="PF04934">
    <property type="entry name" value="Med6"/>
    <property type="match status" value="1"/>
</dbReference>
<feature type="compositionally biased region" description="Basic and acidic residues" evidence="7">
    <location>
        <begin position="186"/>
        <end position="202"/>
    </location>
</feature>
<proteinExistence type="inferred from homology"/>
<dbReference type="AlphaFoldDB" id="A0A8S1DXR9"/>
<evidence type="ECO:0000256" key="4">
    <source>
        <dbReference type="ARBA" id="ARBA00023163"/>
    </source>
</evidence>
<sequence>MKMEPKVDNPLSVSWHDSNWIPMLNPTNIMDYFSERSNPFYDRNCNNEIVKMQRLNSDQLMNMTGTEYILLHVQEPILYVIRKQHRHSPAQATPLTDYYIIAGVVYQAPDLGSVFSSRILSAVHNLQGAFDDTISFSRYHPSKGYSWEFKDKNQKVAAASTSKKSSDREEVIQPVPLAPTEQAKPTTDEVQTKTEPRTEKSEAPLPQGRMRPPPEKKPKLN</sequence>
<evidence type="ECO:0000256" key="6">
    <source>
        <dbReference type="RuleBase" id="RU364143"/>
    </source>
</evidence>
<keyword evidence="3 6" id="KW-0805">Transcription regulation</keyword>
<feature type="compositionally biased region" description="Basic and acidic residues" evidence="7">
    <location>
        <begin position="212"/>
        <end position="221"/>
    </location>
</feature>
<reference evidence="8 9" key="1">
    <citation type="submission" date="2020-04" db="EMBL/GenBank/DDBJ databases">
        <authorList>
            <person name="Alioto T."/>
            <person name="Alioto T."/>
            <person name="Gomez Garrido J."/>
        </authorList>
    </citation>
    <scope>NUCLEOTIDE SEQUENCE [LARGE SCALE GENOMIC DNA]</scope>
</reference>
<comment type="caution">
    <text evidence="8">The sequence shown here is derived from an EMBL/GenBank/DDBJ whole genome shotgun (WGS) entry which is preliminary data.</text>
</comment>
<dbReference type="GO" id="GO:0016592">
    <property type="term" value="C:mediator complex"/>
    <property type="evidence" value="ECO:0007669"/>
    <property type="project" value="InterPro"/>
</dbReference>
<dbReference type="GO" id="GO:0006357">
    <property type="term" value="P:regulation of transcription by RNA polymerase II"/>
    <property type="evidence" value="ECO:0007669"/>
    <property type="project" value="InterPro"/>
</dbReference>
<keyword evidence="5 6" id="KW-0539">Nucleus</keyword>
<dbReference type="Gene3D" id="3.10.450.580">
    <property type="entry name" value="Mediator complex, subunit Med6"/>
    <property type="match status" value="1"/>
</dbReference>
<evidence type="ECO:0000256" key="1">
    <source>
        <dbReference type="ARBA" id="ARBA00004123"/>
    </source>
</evidence>
<dbReference type="Proteomes" id="UP000494165">
    <property type="component" value="Unassembled WGS sequence"/>
</dbReference>
<comment type="function">
    <text evidence="6">Component of the Mediator complex, a coactivator involved in the regulated transcription of nearly all RNA polymerase II-dependent genes. Mediator functions as a bridge to convey information from gene-specific regulatory proteins to the basal RNA polymerase II transcription machinery. Mediator is recruited to promoters by direct interactions with regulatory proteins and serves as a scaffold for the assembly of a functional preinitiation complex with RNA polymerase II and the general transcription factors.</text>
</comment>
<dbReference type="InterPro" id="IPR007018">
    <property type="entry name" value="Mediator_Med6"/>
</dbReference>
<comment type="subcellular location">
    <subcellularLocation>
        <location evidence="1 6">Nucleus</location>
    </subcellularLocation>
</comment>
<evidence type="ECO:0000313" key="9">
    <source>
        <dbReference type="Proteomes" id="UP000494165"/>
    </source>
</evidence>
<dbReference type="OrthoDB" id="344220at2759"/>
<evidence type="ECO:0000256" key="5">
    <source>
        <dbReference type="ARBA" id="ARBA00023242"/>
    </source>
</evidence>
<protein>
    <recommendedName>
        <fullName evidence="6">Mediator of RNA polymerase II transcription subunit 6</fullName>
    </recommendedName>
    <alternativeName>
        <fullName evidence="6">Mediator complex subunit 6</fullName>
    </alternativeName>
</protein>
<accession>A0A8S1DXR9</accession>
<feature type="region of interest" description="Disordered" evidence="7">
    <location>
        <begin position="158"/>
        <end position="221"/>
    </location>
</feature>
<evidence type="ECO:0000256" key="2">
    <source>
        <dbReference type="ARBA" id="ARBA00007526"/>
    </source>
</evidence>
<keyword evidence="9" id="KW-1185">Reference proteome</keyword>